<dbReference type="EMBL" id="CP065673">
    <property type="protein sequence ID" value="QPS20205.1"/>
    <property type="molecule type" value="Genomic_DNA"/>
</dbReference>
<organism evidence="2 3">
    <name type="scientific">Serratia plymuthica</name>
    <dbReference type="NCBI Taxonomy" id="82996"/>
    <lineage>
        <taxon>Bacteria</taxon>
        <taxon>Pseudomonadati</taxon>
        <taxon>Pseudomonadota</taxon>
        <taxon>Gammaproteobacteria</taxon>
        <taxon>Enterobacterales</taxon>
        <taxon>Yersiniaceae</taxon>
        <taxon>Serratia</taxon>
    </lineage>
</organism>
<dbReference type="EMBL" id="LS483469">
    <property type="protein sequence ID" value="SQI42927.1"/>
    <property type="molecule type" value="Genomic_DNA"/>
</dbReference>
<dbReference type="Proteomes" id="UP000248897">
    <property type="component" value="Chromosome 1"/>
</dbReference>
<protein>
    <submittedName>
        <fullName evidence="2">Uncharacterized protein</fullName>
    </submittedName>
</protein>
<proteinExistence type="predicted"/>
<reference evidence="1 4" key="2">
    <citation type="submission" date="2020-12" db="EMBL/GenBank/DDBJ databases">
        <title>FDA dAtabase for Regulatory Grade micrObial Sequences (FDA-ARGOS): Supporting development and validation of Infectious Disease Dx tests.</title>
        <authorList>
            <person name="Sproer C."/>
            <person name="Gronow S."/>
            <person name="Severitt S."/>
            <person name="Schroder I."/>
            <person name="Tallon L."/>
            <person name="Sadzewicz L."/>
            <person name="Zhao X."/>
            <person name="Boylan J."/>
            <person name="Ott S."/>
            <person name="Bowen H."/>
            <person name="Vavikolanu K."/>
            <person name="Mehta A."/>
            <person name="Aluvathingal J."/>
            <person name="Nadendla S."/>
            <person name="Lowell S."/>
            <person name="Myers T."/>
            <person name="Yan Y."/>
            <person name="Sichtig H."/>
        </authorList>
    </citation>
    <scope>NUCLEOTIDE SEQUENCE [LARGE SCALE GENOMIC DNA]</scope>
    <source>
        <strain evidence="1 4">FDAARGOS_907</strain>
    </source>
</reference>
<dbReference type="RefSeq" id="WP_063197094.1">
    <property type="nucleotide sequence ID" value="NZ_CAMITG010000005.1"/>
</dbReference>
<evidence type="ECO:0000313" key="2">
    <source>
        <dbReference type="EMBL" id="SQI42927.1"/>
    </source>
</evidence>
<evidence type="ECO:0000313" key="3">
    <source>
        <dbReference type="Proteomes" id="UP000248897"/>
    </source>
</evidence>
<evidence type="ECO:0000313" key="4">
    <source>
        <dbReference type="Proteomes" id="UP000594967"/>
    </source>
</evidence>
<dbReference type="AlphaFoldDB" id="A0A2X4USV8"/>
<sequence length="143" mass="16447">MKKSLKVLAAVVVGTGAALSFTWPYLKMEFADSAYYTQQDKREYEYYTPELLKNMPRISDNYKFEFGNVSGPQAHVFTVRFYGTPDTSKVRNYLASVGYKVQAQCDVEAECWRTQRSKDVVTVIQYTSPDSLVVQVYRSPYTE</sequence>
<dbReference type="Proteomes" id="UP000594967">
    <property type="component" value="Chromosome"/>
</dbReference>
<evidence type="ECO:0000313" key="1">
    <source>
        <dbReference type="EMBL" id="QPS20205.1"/>
    </source>
</evidence>
<gene>
    <name evidence="1" type="ORF">I6G64_22055</name>
    <name evidence="2" type="ORF">NCTC12961_03809</name>
</gene>
<accession>A0A2X4USV8</accession>
<reference evidence="2 3" key="1">
    <citation type="submission" date="2018-06" db="EMBL/GenBank/DDBJ databases">
        <authorList>
            <consortium name="Pathogen Informatics"/>
            <person name="Doyle S."/>
        </authorList>
    </citation>
    <scope>NUCLEOTIDE SEQUENCE [LARGE SCALE GENOMIC DNA]</scope>
    <source>
        <strain evidence="2 3">NCTC12961</strain>
    </source>
</reference>
<name>A0A2X4USV8_SERPL</name>
<keyword evidence="4" id="KW-1185">Reference proteome</keyword>